<feature type="non-terminal residue" evidence="2">
    <location>
        <position position="99"/>
    </location>
</feature>
<dbReference type="RefSeq" id="XP_045957685.1">
    <property type="nucleotide sequence ID" value="XM_046103111.1"/>
</dbReference>
<keyword evidence="3" id="KW-1185">Reference proteome</keyword>
<feature type="transmembrane region" description="Helical" evidence="1">
    <location>
        <begin position="21"/>
        <end position="39"/>
    </location>
</feature>
<sequence>SIKNIHSTAVRGYRSCLRNKLPLSFFLFPLVFVFFPYATGRALYEVRNSCSDLALPKVVPISTWACLGPQANRFQGSARSQPNKHVVLLYAVSGRGPSI</sequence>
<proteinExistence type="predicted"/>
<keyword evidence="1" id="KW-0472">Membrane</keyword>
<reference evidence="2" key="1">
    <citation type="journal article" date="2021" name="Nat. Commun.">
        <title>Genetic determinants of endophytism in the Arabidopsis root mycobiome.</title>
        <authorList>
            <person name="Mesny F."/>
            <person name="Miyauchi S."/>
            <person name="Thiergart T."/>
            <person name="Pickel B."/>
            <person name="Atanasova L."/>
            <person name="Karlsson M."/>
            <person name="Huettel B."/>
            <person name="Barry K.W."/>
            <person name="Haridas S."/>
            <person name="Chen C."/>
            <person name="Bauer D."/>
            <person name="Andreopoulos W."/>
            <person name="Pangilinan J."/>
            <person name="LaButti K."/>
            <person name="Riley R."/>
            <person name="Lipzen A."/>
            <person name="Clum A."/>
            <person name="Drula E."/>
            <person name="Henrissat B."/>
            <person name="Kohler A."/>
            <person name="Grigoriev I.V."/>
            <person name="Martin F.M."/>
            <person name="Hacquard S."/>
        </authorList>
    </citation>
    <scope>NUCLEOTIDE SEQUENCE</scope>
    <source>
        <strain evidence="2">MPI-SDFR-AT-0073</strain>
    </source>
</reference>
<organism evidence="2 3">
    <name type="scientific">Truncatella angustata</name>
    <dbReference type="NCBI Taxonomy" id="152316"/>
    <lineage>
        <taxon>Eukaryota</taxon>
        <taxon>Fungi</taxon>
        <taxon>Dikarya</taxon>
        <taxon>Ascomycota</taxon>
        <taxon>Pezizomycotina</taxon>
        <taxon>Sordariomycetes</taxon>
        <taxon>Xylariomycetidae</taxon>
        <taxon>Amphisphaeriales</taxon>
        <taxon>Sporocadaceae</taxon>
        <taxon>Truncatella</taxon>
    </lineage>
</organism>
<comment type="caution">
    <text evidence="2">The sequence shown here is derived from an EMBL/GenBank/DDBJ whole genome shotgun (WGS) entry which is preliminary data.</text>
</comment>
<protein>
    <submittedName>
        <fullName evidence="2">Uncharacterized protein</fullName>
    </submittedName>
</protein>
<name>A0A9P8UJ77_9PEZI</name>
<dbReference type="Proteomes" id="UP000758603">
    <property type="component" value="Unassembled WGS sequence"/>
</dbReference>
<dbReference type="AlphaFoldDB" id="A0A9P8UJ77"/>
<gene>
    <name evidence="2" type="ORF">BKA67DRAFT_569447</name>
</gene>
<dbReference type="EMBL" id="JAGPXC010000005">
    <property type="protein sequence ID" value="KAH6653408.1"/>
    <property type="molecule type" value="Genomic_DNA"/>
</dbReference>
<keyword evidence="1" id="KW-1133">Transmembrane helix</keyword>
<evidence type="ECO:0000313" key="3">
    <source>
        <dbReference type="Proteomes" id="UP000758603"/>
    </source>
</evidence>
<evidence type="ECO:0000256" key="1">
    <source>
        <dbReference type="SAM" id="Phobius"/>
    </source>
</evidence>
<keyword evidence="1" id="KW-0812">Transmembrane</keyword>
<evidence type="ECO:0000313" key="2">
    <source>
        <dbReference type="EMBL" id="KAH6653408.1"/>
    </source>
</evidence>
<accession>A0A9P8UJ77</accession>
<dbReference type="GeneID" id="70132003"/>